<evidence type="ECO:0000313" key="4">
    <source>
        <dbReference type="Proteomes" id="UP000464954"/>
    </source>
</evidence>
<organism evidence="3 4">
    <name type="scientific">Tichowtungia aerotolerans</name>
    <dbReference type="NCBI Taxonomy" id="2697043"/>
    <lineage>
        <taxon>Bacteria</taxon>
        <taxon>Pseudomonadati</taxon>
        <taxon>Kiritimatiellota</taxon>
        <taxon>Tichowtungiia</taxon>
        <taxon>Tichowtungiales</taxon>
        <taxon>Tichowtungiaceae</taxon>
        <taxon>Tichowtungia</taxon>
    </lineage>
</organism>
<feature type="chain" id="PRO_5026937490" description="Right handed beta helix domain-containing protein" evidence="1">
    <location>
        <begin position="20"/>
        <end position="568"/>
    </location>
</feature>
<dbReference type="KEGG" id="taer:GT409_06655"/>
<sequence>MKILLSLLLSAVLAGTCSAMNTLYIEDFGAVGDGKQDDIAAIVKAIDALKSGDTLEFSAGKIYRLGLRDDSIAQIDLQNMTNVTVNGNGSMMLTTPRQAAIRVKHCENVTVKGFVIEQDPLAFTQGAITKILPEEGVFEMKIMEGYDLLPTDEMRKAAGFPGWEWGAILDQSQRRIRRGVRDHFRSTRIEHLGERLYRVYLQQGFVDDLKQVQVGDIYFQPIQYNVQSRLSRIDGGRYAASIHVTNSGDCLIENITLYSGRSSMTSRVDLNYGRITFRGFKVMFRPGTDRIVTNWRDGMHCKDNRIGPIIEDCYFEGMLDDSINLSQNTIMAAEKLTDRTFRMRKNEGPERWTKYSSSIWLGDEIMVFYPTTGEYAGPLRVITVDPNAPDTITFDQPVKNVVLASGQTGGAADKHTTHFYNMNMCNAGFIVRNNRFLPQRRHAVLTRSIDGVIENNVIDGVGGHGIEIQNEYGHFYEGPFPQNILIRNNTIRNTYNSPIRVCTQSGQAGVQVVRNIRMEGNIITSDEPAIELENVSDVMIENNRFYALDGNVMRNPVHMENSIDVKIK</sequence>
<feature type="domain" description="Right handed beta helix" evidence="2">
    <location>
        <begin position="426"/>
        <end position="549"/>
    </location>
</feature>
<dbReference type="InterPro" id="IPR011050">
    <property type="entry name" value="Pectin_lyase_fold/virulence"/>
</dbReference>
<dbReference type="SMART" id="SM00710">
    <property type="entry name" value="PbH1"/>
    <property type="match status" value="5"/>
</dbReference>
<dbReference type="RefSeq" id="WP_160628167.1">
    <property type="nucleotide sequence ID" value="NZ_CP047593.1"/>
</dbReference>
<evidence type="ECO:0000259" key="2">
    <source>
        <dbReference type="Pfam" id="PF13229"/>
    </source>
</evidence>
<dbReference type="EMBL" id="CP047593">
    <property type="protein sequence ID" value="QHI69141.1"/>
    <property type="molecule type" value="Genomic_DNA"/>
</dbReference>
<protein>
    <recommendedName>
        <fullName evidence="2">Right handed beta helix domain-containing protein</fullName>
    </recommendedName>
</protein>
<name>A0A6P1M5M2_9BACT</name>
<keyword evidence="1" id="KW-0732">Signal</keyword>
<reference evidence="3 4" key="1">
    <citation type="submission" date="2020-01" db="EMBL/GenBank/DDBJ databases">
        <title>Ponticoccus aerotolerans gen. nov., sp. nov., an anaerobic bacterium and proposal of Ponticoccusceae fam. nov., Ponticoccusles ord. nov. and Ponticoccuse classis nov. in the phylum Kiritimatiellaeota.</title>
        <authorList>
            <person name="Zhou L.Y."/>
            <person name="Du Z.J."/>
        </authorList>
    </citation>
    <scope>NUCLEOTIDE SEQUENCE [LARGE SCALE GENOMIC DNA]</scope>
    <source>
        <strain evidence="3 4">S-5007</strain>
    </source>
</reference>
<dbReference type="Proteomes" id="UP000464954">
    <property type="component" value="Chromosome"/>
</dbReference>
<accession>A0A6P1M5M2</accession>
<dbReference type="InterPro" id="IPR039448">
    <property type="entry name" value="Beta_helix"/>
</dbReference>
<gene>
    <name evidence="3" type="ORF">GT409_06655</name>
</gene>
<feature type="signal peptide" evidence="1">
    <location>
        <begin position="1"/>
        <end position="19"/>
    </location>
</feature>
<proteinExistence type="predicted"/>
<dbReference type="SUPFAM" id="SSF51126">
    <property type="entry name" value="Pectin lyase-like"/>
    <property type="match status" value="1"/>
</dbReference>
<evidence type="ECO:0000256" key="1">
    <source>
        <dbReference type="SAM" id="SignalP"/>
    </source>
</evidence>
<dbReference type="AlphaFoldDB" id="A0A6P1M5M2"/>
<dbReference type="InterPro" id="IPR006626">
    <property type="entry name" value="PbH1"/>
</dbReference>
<dbReference type="InterPro" id="IPR012334">
    <property type="entry name" value="Pectin_lyas_fold"/>
</dbReference>
<dbReference type="Pfam" id="PF13229">
    <property type="entry name" value="Beta_helix"/>
    <property type="match status" value="1"/>
</dbReference>
<dbReference type="Gene3D" id="2.160.20.10">
    <property type="entry name" value="Single-stranded right-handed beta-helix, Pectin lyase-like"/>
    <property type="match status" value="2"/>
</dbReference>
<keyword evidence="4" id="KW-1185">Reference proteome</keyword>
<evidence type="ECO:0000313" key="3">
    <source>
        <dbReference type="EMBL" id="QHI69141.1"/>
    </source>
</evidence>